<comment type="similarity">
    <text evidence="2">Belongs to the EamA transporter family.</text>
</comment>
<dbReference type="EMBL" id="BMOK01000009">
    <property type="protein sequence ID" value="GGL57289.1"/>
    <property type="molecule type" value="Genomic_DNA"/>
</dbReference>
<comment type="subcellular location">
    <subcellularLocation>
        <location evidence="1">Endomembrane system</location>
        <topology evidence="1">Multi-pass membrane protein</topology>
    </subcellularLocation>
</comment>
<evidence type="ECO:0000256" key="1">
    <source>
        <dbReference type="ARBA" id="ARBA00004127"/>
    </source>
</evidence>
<dbReference type="AlphaFoldDB" id="A0A917S4L3"/>
<organism evidence="8 9">
    <name type="scientific">Sporolactobacillus putidus</name>
    <dbReference type="NCBI Taxonomy" id="492735"/>
    <lineage>
        <taxon>Bacteria</taxon>
        <taxon>Bacillati</taxon>
        <taxon>Bacillota</taxon>
        <taxon>Bacilli</taxon>
        <taxon>Bacillales</taxon>
        <taxon>Sporolactobacillaceae</taxon>
        <taxon>Sporolactobacillus</taxon>
    </lineage>
</organism>
<sequence>MSVKDFMILNLLGAIWGGSFLFMRVASPVLGPFLLIELRVLIAGLVLLFYARWIRQMPDFKGKWKKYVILGAINAAIPFTLIATSELYLTASVSSILNATTPLFAVIVARIWLKEELMIKKIISIILGIFGVSILAGWGHMGQSAMVFLSVLFSLLASLCYAIGGVYAKRSLSGEPSLTLAIGQQLAAGLVLIPFSLPNTNRFILMNPGIVFSVLSLAILCTAIGYLLYFYLIRNVGPTKTLSVTLLVSMYGVLWGTLFLNEKISIGELAGMIMILGSITMITEVKLGSGFMKILKKTN</sequence>
<feature type="domain" description="EamA" evidence="7">
    <location>
        <begin position="11"/>
        <end position="135"/>
    </location>
</feature>
<evidence type="ECO:0000313" key="9">
    <source>
        <dbReference type="Proteomes" id="UP000654670"/>
    </source>
</evidence>
<evidence type="ECO:0000256" key="4">
    <source>
        <dbReference type="ARBA" id="ARBA00022989"/>
    </source>
</evidence>
<name>A0A917S4L3_9BACL</name>
<keyword evidence="4 6" id="KW-1133">Transmembrane helix</keyword>
<dbReference type="PANTHER" id="PTHR32322">
    <property type="entry name" value="INNER MEMBRANE TRANSPORTER"/>
    <property type="match status" value="1"/>
</dbReference>
<keyword evidence="3 6" id="KW-0812">Transmembrane</keyword>
<dbReference type="InterPro" id="IPR037185">
    <property type="entry name" value="EmrE-like"/>
</dbReference>
<proteinExistence type="inferred from homology"/>
<feature type="transmembrane region" description="Helical" evidence="6">
    <location>
        <begin position="266"/>
        <end position="287"/>
    </location>
</feature>
<feature type="transmembrane region" description="Helical" evidence="6">
    <location>
        <begin position="122"/>
        <end position="139"/>
    </location>
</feature>
<feature type="transmembrane region" description="Helical" evidence="6">
    <location>
        <begin position="241"/>
        <end position="260"/>
    </location>
</feature>
<feature type="transmembrane region" description="Helical" evidence="6">
    <location>
        <begin position="95"/>
        <end position="113"/>
    </location>
</feature>
<dbReference type="InterPro" id="IPR050638">
    <property type="entry name" value="AA-Vitamin_Transporters"/>
</dbReference>
<feature type="transmembrane region" description="Helical" evidence="6">
    <location>
        <begin position="145"/>
        <end position="166"/>
    </location>
</feature>
<feature type="domain" description="EamA" evidence="7">
    <location>
        <begin position="150"/>
        <end position="283"/>
    </location>
</feature>
<keyword evidence="5 6" id="KW-0472">Membrane</keyword>
<gene>
    <name evidence="8" type="ORF">GCM10007968_21650</name>
</gene>
<reference evidence="8" key="1">
    <citation type="journal article" date="2014" name="Int. J. Syst. Evol. Microbiol.">
        <title>Complete genome sequence of Corynebacterium casei LMG S-19264T (=DSM 44701T), isolated from a smear-ripened cheese.</title>
        <authorList>
            <consortium name="US DOE Joint Genome Institute (JGI-PGF)"/>
            <person name="Walter F."/>
            <person name="Albersmeier A."/>
            <person name="Kalinowski J."/>
            <person name="Ruckert C."/>
        </authorList>
    </citation>
    <scope>NUCLEOTIDE SEQUENCE</scope>
    <source>
        <strain evidence="8">JCM 15325</strain>
    </source>
</reference>
<evidence type="ECO:0000313" key="8">
    <source>
        <dbReference type="EMBL" id="GGL57289.1"/>
    </source>
</evidence>
<feature type="transmembrane region" description="Helical" evidence="6">
    <location>
        <begin position="67"/>
        <end position="89"/>
    </location>
</feature>
<dbReference type="PANTHER" id="PTHR32322:SF9">
    <property type="entry name" value="AMINO-ACID METABOLITE EFFLUX PUMP-RELATED"/>
    <property type="match status" value="1"/>
</dbReference>
<evidence type="ECO:0000256" key="2">
    <source>
        <dbReference type="ARBA" id="ARBA00007362"/>
    </source>
</evidence>
<dbReference type="RefSeq" id="WP_188803231.1">
    <property type="nucleotide sequence ID" value="NZ_BMOK01000009.1"/>
</dbReference>
<evidence type="ECO:0000256" key="5">
    <source>
        <dbReference type="ARBA" id="ARBA00023136"/>
    </source>
</evidence>
<feature type="transmembrane region" description="Helical" evidence="6">
    <location>
        <begin position="178"/>
        <end position="197"/>
    </location>
</feature>
<accession>A0A917S4L3</accession>
<dbReference type="SUPFAM" id="SSF103481">
    <property type="entry name" value="Multidrug resistance efflux transporter EmrE"/>
    <property type="match status" value="2"/>
</dbReference>
<dbReference type="Proteomes" id="UP000654670">
    <property type="component" value="Unassembled WGS sequence"/>
</dbReference>
<evidence type="ECO:0000259" key="7">
    <source>
        <dbReference type="Pfam" id="PF00892"/>
    </source>
</evidence>
<evidence type="ECO:0000256" key="3">
    <source>
        <dbReference type="ARBA" id="ARBA00022692"/>
    </source>
</evidence>
<feature type="transmembrane region" description="Helical" evidence="6">
    <location>
        <begin position="209"/>
        <end position="229"/>
    </location>
</feature>
<protein>
    <submittedName>
        <fullName evidence="8">Membrane protein</fullName>
    </submittedName>
</protein>
<comment type="caution">
    <text evidence="8">The sequence shown here is derived from an EMBL/GenBank/DDBJ whole genome shotgun (WGS) entry which is preliminary data.</text>
</comment>
<dbReference type="GO" id="GO:0016020">
    <property type="term" value="C:membrane"/>
    <property type="evidence" value="ECO:0007669"/>
    <property type="project" value="UniProtKB-SubCell"/>
</dbReference>
<keyword evidence="9" id="KW-1185">Reference proteome</keyword>
<dbReference type="InterPro" id="IPR000620">
    <property type="entry name" value="EamA_dom"/>
</dbReference>
<feature type="transmembrane region" description="Helical" evidence="6">
    <location>
        <begin position="7"/>
        <end position="27"/>
    </location>
</feature>
<dbReference type="Pfam" id="PF00892">
    <property type="entry name" value="EamA"/>
    <property type="match status" value="2"/>
</dbReference>
<evidence type="ECO:0000256" key="6">
    <source>
        <dbReference type="SAM" id="Phobius"/>
    </source>
</evidence>
<reference evidence="8" key="2">
    <citation type="submission" date="2020-09" db="EMBL/GenBank/DDBJ databases">
        <authorList>
            <person name="Sun Q."/>
            <person name="Ohkuma M."/>
        </authorList>
    </citation>
    <scope>NUCLEOTIDE SEQUENCE</scope>
    <source>
        <strain evidence="8">JCM 15325</strain>
    </source>
</reference>
<feature type="transmembrane region" description="Helical" evidence="6">
    <location>
        <begin position="33"/>
        <end position="55"/>
    </location>
</feature>